<name>A0AAW0NGS9_9GOBI</name>
<evidence type="ECO:0000259" key="2">
    <source>
        <dbReference type="Pfam" id="PF20499"/>
    </source>
</evidence>
<dbReference type="Pfam" id="PF20499">
    <property type="entry name" value="DUF6729"/>
    <property type="match status" value="1"/>
</dbReference>
<feature type="domain" description="DUF6729" evidence="2">
    <location>
        <begin position="175"/>
        <end position="381"/>
    </location>
</feature>
<accession>A0AAW0NGS9</accession>
<dbReference type="Proteomes" id="UP001460270">
    <property type="component" value="Unassembled WGS sequence"/>
</dbReference>
<keyword evidence="4" id="KW-1185">Reference proteome</keyword>
<reference evidence="4" key="1">
    <citation type="submission" date="2024-04" db="EMBL/GenBank/DDBJ databases">
        <title>Salinicola lusitanus LLJ914,a marine bacterium isolated from the Okinawa Trough.</title>
        <authorList>
            <person name="Li J."/>
        </authorList>
    </citation>
    <scope>NUCLEOTIDE SEQUENCE [LARGE SCALE GENOMIC DNA]</scope>
</reference>
<dbReference type="AlphaFoldDB" id="A0AAW0NGS9"/>
<feature type="compositionally biased region" description="Polar residues" evidence="1">
    <location>
        <begin position="23"/>
        <end position="36"/>
    </location>
</feature>
<gene>
    <name evidence="3" type="ORF">WMY93_019841</name>
</gene>
<sequence>MTLHSALRDDVKLHSVPTPTPRPTSCTDKSSGQSRFSMVPTAALLDQPSTETGPESPVKRPKLTLSSFEKSRFGGKHVQSAKPNLNVGKPKPVSTPTSAAGGSEVQVHPSAPPQPAAEEPCHTSAPPQPAAEEPFFLAPPLRAGRRRPVERQCSEENVNPFQPEPAATLPLLWPLPQEDHKWVSSALFRINASGKQELQDYLQFWYTPPRPTSARFFAHPLFLWMPYRLWKVRLFCTNKACTKHPLSSGGLHRRVRQVLDIDQYYNLVTKTLICSKCRTSYLSYNKEILEQLDWAHRSSGYACDIRVIRFLRDRGLGNGPVRLIGQLKENHSEEWLKKVARYTQECKAFTRSRCLIPPKFEEPPKPMALPSFKWLQVAYSQGNS</sequence>
<dbReference type="PANTHER" id="PTHR24401:SF29">
    <property type="entry name" value="SI:CH211-243P7.3-RELATED"/>
    <property type="match status" value="1"/>
</dbReference>
<dbReference type="PANTHER" id="PTHR24401">
    <property type="entry name" value="SI:CH211-243P7.3-RELATED"/>
    <property type="match status" value="1"/>
</dbReference>
<evidence type="ECO:0000256" key="1">
    <source>
        <dbReference type="SAM" id="MobiDB-lite"/>
    </source>
</evidence>
<organism evidence="3 4">
    <name type="scientific">Mugilogobius chulae</name>
    <name type="common">yellowstripe goby</name>
    <dbReference type="NCBI Taxonomy" id="88201"/>
    <lineage>
        <taxon>Eukaryota</taxon>
        <taxon>Metazoa</taxon>
        <taxon>Chordata</taxon>
        <taxon>Craniata</taxon>
        <taxon>Vertebrata</taxon>
        <taxon>Euteleostomi</taxon>
        <taxon>Actinopterygii</taxon>
        <taxon>Neopterygii</taxon>
        <taxon>Teleostei</taxon>
        <taxon>Neoteleostei</taxon>
        <taxon>Acanthomorphata</taxon>
        <taxon>Gobiaria</taxon>
        <taxon>Gobiiformes</taxon>
        <taxon>Gobioidei</taxon>
        <taxon>Gobiidae</taxon>
        <taxon>Gobionellinae</taxon>
        <taxon>Mugilogobius</taxon>
    </lineage>
</organism>
<comment type="caution">
    <text evidence="3">The sequence shown here is derived from an EMBL/GenBank/DDBJ whole genome shotgun (WGS) entry which is preliminary data.</text>
</comment>
<evidence type="ECO:0000313" key="4">
    <source>
        <dbReference type="Proteomes" id="UP001460270"/>
    </source>
</evidence>
<evidence type="ECO:0000313" key="3">
    <source>
        <dbReference type="EMBL" id="KAK7898988.1"/>
    </source>
</evidence>
<dbReference type="InterPro" id="IPR046616">
    <property type="entry name" value="DUF6729"/>
</dbReference>
<protein>
    <recommendedName>
        <fullName evidence="2">DUF6729 domain-containing protein</fullName>
    </recommendedName>
</protein>
<dbReference type="EMBL" id="JBBPFD010000014">
    <property type="protein sequence ID" value="KAK7898988.1"/>
    <property type="molecule type" value="Genomic_DNA"/>
</dbReference>
<proteinExistence type="predicted"/>
<feature type="region of interest" description="Disordered" evidence="1">
    <location>
        <begin position="1"/>
        <end position="133"/>
    </location>
</feature>
<feature type="compositionally biased region" description="Basic and acidic residues" evidence="1">
    <location>
        <begin position="1"/>
        <end position="13"/>
    </location>
</feature>